<proteinExistence type="predicted"/>
<feature type="region of interest" description="Disordered" evidence="1">
    <location>
        <begin position="1"/>
        <end position="52"/>
    </location>
</feature>
<protein>
    <submittedName>
        <fullName evidence="2">Uncharacterized protein</fullName>
    </submittedName>
</protein>
<reference evidence="2 3" key="1">
    <citation type="submission" date="2017-11" db="EMBL/GenBank/DDBJ databases">
        <title>De-novo sequencing of pomegranate (Punica granatum L.) genome.</title>
        <authorList>
            <person name="Akparov Z."/>
            <person name="Amiraslanov A."/>
            <person name="Hajiyeva S."/>
            <person name="Abbasov M."/>
            <person name="Kaur K."/>
            <person name="Hamwieh A."/>
            <person name="Solovyev V."/>
            <person name="Salamov A."/>
            <person name="Braich B."/>
            <person name="Kosarev P."/>
            <person name="Mahmoud A."/>
            <person name="Hajiyev E."/>
            <person name="Babayeva S."/>
            <person name="Izzatullayeva V."/>
            <person name="Mammadov A."/>
            <person name="Mammadov A."/>
            <person name="Sharifova S."/>
            <person name="Ojaghi J."/>
            <person name="Eynullazada K."/>
            <person name="Bayramov B."/>
            <person name="Abdulazimova A."/>
            <person name="Shahmuradov I."/>
        </authorList>
    </citation>
    <scope>NUCLEOTIDE SEQUENCE [LARGE SCALE GENOMIC DNA]</scope>
    <source>
        <strain evidence="3">cv. AG2017</strain>
        <tissue evidence="2">Leaf</tissue>
    </source>
</reference>
<evidence type="ECO:0000256" key="1">
    <source>
        <dbReference type="SAM" id="MobiDB-lite"/>
    </source>
</evidence>
<comment type="caution">
    <text evidence="2">The sequence shown here is derived from an EMBL/GenBank/DDBJ whole genome shotgun (WGS) entry which is preliminary data.</text>
</comment>
<accession>A0A2I0IHE8</accession>
<evidence type="ECO:0000313" key="3">
    <source>
        <dbReference type="Proteomes" id="UP000233551"/>
    </source>
</evidence>
<gene>
    <name evidence="2" type="ORF">CRG98_036499</name>
</gene>
<evidence type="ECO:0000313" key="2">
    <source>
        <dbReference type="EMBL" id="PKI43120.1"/>
    </source>
</evidence>
<feature type="compositionally biased region" description="Polar residues" evidence="1">
    <location>
        <begin position="20"/>
        <end position="30"/>
    </location>
</feature>
<name>A0A2I0IHE8_PUNGR</name>
<organism evidence="2 3">
    <name type="scientific">Punica granatum</name>
    <name type="common">Pomegranate</name>
    <dbReference type="NCBI Taxonomy" id="22663"/>
    <lineage>
        <taxon>Eukaryota</taxon>
        <taxon>Viridiplantae</taxon>
        <taxon>Streptophyta</taxon>
        <taxon>Embryophyta</taxon>
        <taxon>Tracheophyta</taxon>
        <taxon>Spermatophyta</taxon>
        <taxon>Magnoliopsida</taxon>
        <taxon>eudicotyledons</taxon>
        <taxon>Gunneridae</taxon>
        <taxon>Pentapetalae</taxon>
        <taxon>rosids</taxon>
        <taxon>malvids</taxon>
        <taxon>Myrtales</taxon>
        <taxon>Lythraceae</taxon>
        <taxon>Punica</taxon>
    </lineage>
</organism>
<dbReference type="AlphaFoldDB" id="A0A2I0IHE8"/>
<keyword evidence="3" id="KW-1185">Reference proteome</keyword>
<sequence length="98" mass="10528">MVDLGLGPPTPPPRSPASSVGTNYPESTENSDWRSPIDSGSRPPIGDPDPSAKVVGTYGGRLRLRQRGRVVNWWPRSRIDGGPPIRVLGRFGVGVANR</sequence>
<dbReference type="EMBL" id="PGOL01003086">
    <property type="protein sequence ID" value="PKI43120.1"/>
    <property type="molecule type" value="Genomic_DNA"/>
</dbReference>
<dbReference type="Proteomes" id="UP000233551">
    <property type="component" value="Unassembled WGS sequence"/>
</dbReference>